<dbReference type="SUPFAM" id="SSF50814">
    <property type="entry name" value="Lipocalins"/>
    <property type="match status" value="1"/>
</dbReference>
<reference evidence="9" key="3">
    <citation type="submission" date="2025-09" db="UniProtKB">
        <authorList>
            <consortium name="Ensembl"/>
        </authorList>
    </citation>
    <scope>IDENTIFICATION</scope>
</reference>
<dbReference type="Proteomes" id="UP000694382">
    <property type="component" value="Chromosome 2"/>
</dbReference>
<dbReference type="GO" id="GO:1990904">
    <property type="term" value="C:ribonucleoprotein complex"/>
    <property type="evidence" value="ECO:0007669"/>
    <property type="project" value="UniProtKB-KW"/>
</dbReference>
<evidence type="ECO:0000256" key="6">
    <source>
        <dbReference type="ARBA" id="ARBA00023128"/>
    </source>
</evidence>
<accession>A0A8C3MYC9</accession>
<dbReference type="InterPro" id="IPR031259">
    <property type="entry name" value="ILBP"/>
</dbReference>
<reference evidence="9" key="2">
    <citation type="submission" date="2025-08" db="UniProtKB">
        <authorList>
            <consortium name="Ensembl"/>
        </authorList>
    </citation>
    <scope>IDENTIFICATION</scope>
</reference>
<gene>
    <name evidence="9" type="primary">MRPL53</name>
</gene>
<dbReference type="GO" id="GO:0005739">
    <property type="term" value="C:mitochondrion"/>
    <property type="evidence" value="ECO:0007669"/>
    <property type="project" value="UniProtKB-SubCell"/>
</dbReference>
<dbReference type="PRINTS" id="PR00178">
    <property type="entry name" value="FATTYACIDBP"/>
</dbReference>
<reference evidence="9" key="1">
    <citation type="submission" date="2020-02" db="EMBL/GenBank/DDBJ databases">
        <authorList>
            <person name="Enbody D E."/>
            <person name="Pettersson E M."/>
        </authorList>
    </citation>
    <scope>NUCLEOTIDE SEQUENCE [LARGE SCALE GENOMIC DNA]</scope>
</reference>
<dbReference type="Gene3D" id="2.40.128.20">
    <property type="match status" value="1"/>
</dbReference>
<evidence type="ECO:0000256" key="4">
    <source>
        <dbReference type="ARBA" id="ARBA00011245"/>
    </source>
</evidence>
<evidence type="ECO:0000256" key="3">
    <source>
        <dbReference type="ARBA" id="ARBA00008390"/>
    </source>
</evidence>
<keyword evidence="5" id="KW-0689">Ribosomal protein</keyword>
<keyword evidence="7" id="KW-0687">Ribonucleoprotein</keyword>
<comment type="subunit">
    <text evidence="4">Monomer.</text>
</comment>
<dbReference type="GO" id="GO:0008289">
    <property type="term" value="F:lipid binding"/>
    <property type="evidence" value="ECO:0007669"/>
    <property type="project" value="InterPro"/>
</dbReference>
<dbReference type="PANTHER" id="PTHR11955">
    <property type="entry name" value="FATTY ACID BINDING PROTEIN"/>
    <property type="match status" value="1"/>
</dbReference>
<dbReference type="GO" id="GO:0005840">
    <property type="term" value="C:ribosome"/>
    <property type="evidence" value="ECO:0007669"/>
    <property type="project" value="UniProtKB-KW"/>
</dbReference>
<proteinExistence type="inferred from homology"/>
<name>A0A8C3MYC9_GEOPR</name>
<dbReference type="InterPro" id="IPR012674">
    <property type="entry name" value="Calycin"/>
</dbReference>
<evidence type="ECO:0000256" key="5">
    <source>
        <dbReference type="ARBA" id="ARBA00022980"/>
    </source>
</evidence>
<dbReference type="InterPro" id="IPR019716">
    <property type="entry name" value="Ribosomal_mL53"/>
</dbReference>
<keyword evidence="6" id="KW-0496">Mitochondrion</keyword>
<protein>
    <recommendedName>
        <fullName evidence="8">Large ribosomal subunit protein mL53</fullName>
    </recommendedName>
</protein>
<organism evidence="9 10">
    <name type="scientific">Geospiza parvula</name>
    <name type="common">Small tree-finch</name>
    <name type="synonym">Camarhynchus parvulus</name>
    <dbReference type="NCBI Taxonomy" id="87175"/>
    <lineage>
        <taxon>Eukaryota</taxon>
        <taxon>Metazoa</taxon>
        <taxon>Chordata</taxon>
        <taxon>Craniata</taxon>
        <taxon>Vertebrata</taxon>
        <taxon>Euteleostomi</taxon>
        <taxon>Archelosauria</taxon>
        <taxon>Archosauria</taxon>
        <taxon>Dinosauria</taxon>
        <taxon>Saurischia</taxon>
        <taxon>Theropoda</taxon>
        <taxon>Coelurosauria</taxon>
        <taxon>Aves</taxon>
        <taxon>Neognathae</taxon>
        <taxon>Neoaves</taxon>
        <taxon>Telluraves</taxon>
        <taxon>Australaves</taxon>
        <taxon>Passeriformes</taxon>
        <taxon>Thraupidae</taxon>
        <taxon>Camarhynchus</taxon>
    </lineage>
</organism>
<keyword evidence="10" id="KW-1185">Reference proteome</keyword>
<dbReference type="AlphaFoldDB" id="A0A8C3MYC9"/>
<sequence length="176" mass="19752">MASKVSLVLRPVKSIVVRFCPFEPNVESTRKFLQSIYHKKIQATNTNCEVTADVRHDGSEPVVDVTFGVGMAMRKMGSMAKPDVYIIQDGDTITMKTESTFKTSQFSFKLGEKFEENTVDGRKTQTLVSLKDDGSLVQEQEWDGKKTTITRKLVDGKLVVECDMNGVKCVRVYQKA</sequence>
<evidence type="ECO:0000313" key="9">
    <source>
        <dbReference type="Ensembl" id="ENSCPVP00000012091.1"/>
    </source>
</evidence>
<comment type="similarity">
    <text evidence="2">Belongs to the mitochondrion-specific ribosomal protein mL53 family.</text>
</comment>
<comment type="subcellular location">
    <subcellularLocation>
        <location evidence="1">Mitochondrion</location>
    </subcellularLocation>
</comment>
<evidence type="ECO:0000256" key="1">
    <source>
        <dbReference type="ARBA" id="ARBA00004173"/>
    </source>
</evidence>
<evidence type="ECO:0000256" key="7">
    <source>
        <dbReference type="ARBA" id="ARBA00023274"/>
    </source>
</evidence>
<evidence type="ECO:0000256" key="8">
    <source>
        <dbReference type="ARBA" id="ARBA00035180"/>
    </source>
</evidence>
<dbReference type="InterPro" id="IPR000463">
    <property type="entry name" value="Fatty_acid-bd"/>
</dbReference>
<dbReference type="Ensembl" id="ENSCPVT00000012605.2">
    <property type="protein sequence ID" value="ENSCPVP00000012091.1"/>
    <property type="gene ID" value="ENSCPVG00000008825.2"/>
</dbReference>
<evidence type="ECO:0000313" key="10">
    <source>
        <dbReference type="Proteomes" id="UP000694382"/>
    </source>
</evidence>
<comment type="similarity">
    <text evidence="3">Belongs to the calycin superfamily. Fatty-acid binding protein (FABP) family.</text>
</comment>
<dbReference type="Pfam" id="PF10780">
    <property type="entry name" value="MRP_L53"/>
    <property type="match status" value="1"/>
</dbReference>
<dbReference type="FunFam" id="2.40.128.20:FF:000001">
    <property type="entry name" value="Fatty acid-binding protein, adipocyte"/>
    <property type="match status" value="1"/>
</dbReference>
<evidence type="ECO:0000256" key="2">
    <source>
        <dbReference type="ARBA" id="ARBA00005557"/>
    </source>
</evidence>